<comment type="caution">
    <text evidence="2">The sequence shown here is derived from an EMBL/GenBank/DDBJ whole genome shotgun (WGS) entry which is preliminary data.</text>
</comment>
<name>A0ABN2T0Z5_9MICO</name>
<feature type="transmembrane region" description="Helical" evidence="1">
    <location>
        <begin position="105"/>
        <end position="133"/>
    </location>
</feature>
<dbReference type="EMBL" id="BAAAOH010000001">
    <property type="protein sequence ID" value="GAA1995049.1"/>
    <property type="molecule type" value="Genomic_DNA"/>
</dbReference>
<evidence type="ECO:0000313" key="3">
    <source>
        <dbReference type="Proteomes" id="UP001500326"/>
    </source>
</evidence>
<proteinExistence type="predicted"/>
<accession>A0ABN2T0Z5</accession>
<evidence type="ECO:0000313" key="2">
    <source>
        <dbReference type="EMBL" id="GAA1995049.1"/>
    </source>
</evidence>
<gene>
    <name evidence="2" type="ORF">GCM10009777_33780</name>
</gene>
<reference evidence="2 3" key="1">
    <citation type="journal article" date="2019" name="Int. J. Syst. Evol. Microbiol.">
        <title>The Global Catalogue of Microorganisms (GCM) 10K type strain sequencing project: providing services to taxonomists for standard genome sequencing and annotation.</title>
        <authorList>
            <consortium name="The Broad Institute Genomics Platform"/>
            <consortium name="The Broad Institute Genome Sequencing Center for Infectious Disease"/>
            <person name="Wu L."/>
            <person name="Ma J."/>
        </authorList>
    </citation>
    <scope>NUCLEOTIDE SEQUENCE [LARGE SCALE GENOMIC DNA]</scope>
    <source>
        <strain evidence="2 3">JCM 14902</strain>
    </source>
</reference>
<evidence type="ECO:0000256" key="1">
    <source>
        <dbReference type="SAM" id="Phobius"/>
    </source>
</evidence>
<organism evidence="2 3">
    <name type="scientific">Microbacterium pumilum</name>
    <dbReference type="NCBI Taxonomy" id="344165"/>
    <lineage>
        <taxon>Bacteria</taxon>
        <taxon>Bacillati</taxon>
        <taxon>Actinomycetota</taxon>
        <taxon>Actinomycetes</taxon>
        <taxon>Micrococcales</taxon>
        <taxon>Microbacteriaceae</taxon>
        <taxon>Microbacterium</taxon>
    </lineage>
</organism>
<sequence>MISEMDNALDAVLEIFSWVGLGLGAVLAGLALVLYLFDGTWLPTRAVIEDAESGRLVRWFDEDGEVNEARLSREQEHALVGKGMADIFYRRGYRGRMRLTQGSPAVRAVGLLAAGLAGLGLLTLITSWVLLFVRG</sequence>
<dbReference type="Proteomes" id="UP001500326">
    <property type="component" value="Unassembled WGS sequence"/>
</dbReference>
<keyword evidence="3" id="KW-1185">Reference proteome</keyword>
<keyword evidence="1" id="KW-1133">Transmembrane helix</keyword>
<protein>
    <recommendedName>
        <fullName evidence="4">Leucyl-tRNA synthetase</fullName>
    </recommendedName>
</protein>
<keyword evidence="1" id="KW-0812">Transmembrane</keyword>
<keyword evidence="1" id="KW-0472">Membrane</keyword>
<evidence type="ECO:0008006" key="4">
    <source>
        <dbReference type="Google" id="ProtNLM"/>
    </source>
</evidence>
<feature type="transmembrane region" description="Helical" evidence="1">
    <location>
        <begin position="15"/>
        <end position="37"/>
    </location>
</feature>